<dbReference type="EMBL" id="CP002691">
    <property type="protein sequence ID" value="AEE52376.1"/>
    <property type="molecule type" value="Genomic_DNA"/>
</dbReference>
<dbReference type="PANTHER" id="PTHR43736">
    <property type="entry name" value="ADP-RIBOSE PYROPHOSPHATASE"/>
    <property type="match status" value="1"/>
</dbReference>
<proteinExistence type="predicted"/>
<reference key="2">
    <citation type="submission" date="2011-04" db="EMBL/GenBank/DDBJ databases">
        <title>Complete sequence of chromosome of Haliscomenobacter hydrossis DSM 1100.</title>
        <authorList>
            <consortium name="US DOE Joint Genome Institute (JGI-PGF)"/>
            <person name="Lucas S."/>
            <person name="Han J."/>
            <person name="Lapidus A."/>
            <person name="Bruce D."/>
            <person name="Goodwin L."/>
            <person name="Pitluck S."/>
            <person name="Peters L."/>
            <person name="Kyrpides N."/>
            <person name="Mavromatis K."/>
            <person name="Ivanova N."/>
            <person name="Ovchinnikova G."/>
            <person name="Pagani I."/>
            <person name="Daligault H."/>
            <person name="Detter J.C."/>
            <person name="Han C."/>
            <person name="Land M."/>
            <person name="Hauser L."/>
            <person name="Markowitz V."/>
            <person name="Cheng J.-F."/>
            <person name="Hugenholtz P."/>
            <person name="Woyke T."/>
            <person name="Wu D."/>
            <person name="Verbarg S."/>
            <person name="Frueling A."/>
            <person name="Brambilla E."/>
            <person name="Klenk H.-P."/>
            <person name="Eisen J.A."/>
        </authorList>
    </citation>
    <scope>NUCLEOTIDE SEQUENCE</scope>
    <source>
        <strain>DSM 1100</strain>
    </source>
</reference>
<dbReference type="Gene3D" id="1.10.10.10">
    <property type="entry name" value="Winged helix-like DNA-binding domain superfamily/Winged helix DNA-binding domain"/>
    <property type="match status" value="1"/>
</dbReference>
<dbReference type="PANTHER" id="PTHR43736:SF4">
    <property type="entry name" value="SLR1690 PROTEIN"/>
    <property type="match status" value="1"/>
</dbReference>
<evidence type="ECO:0000313" key="3">
    <source>
        <dbReference type="Proteomes" id="UP000008461"/>
    </source>
</evidence>
<keyword evidence="3" id="KW-1185">Reference proteome</keyword>
<protein>
    <submittedName>
        <fullName evidence="2">NUDIX hydrolase</fullName>
    </submittedName>
</protein>
<dbReference type="eggNOG" id="COG4111">
    <property type="taxonomic scope" value="Bacteria"/>
</dbReference>
<dbReference type="RefSeq" id="WP_013766914.1">
    <property type="nucleotide sequence ID" value="NC_015510.1"/>
</dbReference>
<dbReference type="KEGG" id="hhy:Halhy_4536"/>
<dbReference type="InterPro" id="IPR054105">
    <property type="entry name" value="WHD_NrtR"/>
</dbReference>
<dbReference type="OrthoDB" id="9786141at2"/>
<dbReference type="InterPro" id="IPR000086">
    <property type="entry name" value="NUDIX_hydrolase_dom"/>
</dbReference>
<dbReference type="PROSITE" id="PS51462">
    <property type="entry name" value="NUDIX"/>
    <property type="match status" value="1"/>
</dbReference>
<evidence type="ECO:0000259" key="1">
    <source>
        <dbReference type="PROSITE" id="PS51462"/>
    </source>
</evidence>
<dbReference type="Pfam" id="PF21906">
    <property type="entry name" value="WHD_NrtR"/>
    <property type="match status" value="1"/>
</dbReference>
<keyword evidence="2" id="KW-0378">Hydrolase</keyword>
<dbReference type="Gene3D" id="3.90.79.10">
    <property type="entry name" value="Nucleoside Triphosphate Pyrophosphohydrolase"/>
    <property type="match status" value="1"/>
</dbReference>
<dbReference type="SUPFAM" id="SSF55811">
    <property type="entry name" value="Nudix"/>
    <property type="match status" value="1"/>
</dbReference>
<sequence>MATNFDNYFKSAFTVDNVIFGFDEGDLKVLLIKRGEEPHIGEWALPGYFVRTDEDLDTAAQRVLSELTGLTNVYLEQVHTFGSVNRHDFGRVITISYFSLIKIANYTIQPSSIALQAQWHTVNDLQHLAFDHDAILEACLQRLKWLVKTRPVGFELLPPKFTLTELQHLYEAILRRDLDKRNFRKKILSMNLLVDCAETQEGVAHRPAKLYKFDRKRYNKLVAQGFNFELKESRLTHQTNLPETSLSH</sequence>
<gene>
    <name evidence="2" type="ordered locus">Halhy_4536</name>
</gene>
<dbReference type="AlphaFoldDB" id="F4KTG2"/>
<dbReference type="HOGENOM" id="CLU_037162_3_1_10"/>
<reference evidence="2 3" key="1">
    <citation type="journal article" date="2011" name="Stand. Genomic Sci.">
        <title>Complete genome sequence of Haliscomenobacter hydrossis type strain (O).</title>
        <authorList>
            <consortium name="US DOE Joint Genome Institute (JGI-PGF)"/>
            <person name="Daligault H."/>
            <person name="Lapidus A."/>
            <person name="Zeytun A."/>
            <person name="Nolan M."/>
            <person name="Lucas S."/>
            <person name="Del Rio T.G."/>
            <person name="Tice H."/>
            <person name="Cheng J.F."/>
            <person name="Tapia R."/>
            <person name="Han C."/>
            <person name="Goodwin L."/>
            <person name="Pitluck S."/>
            <person name="Liolios K."/>
            <person name="Pagani I."/>
            <person name="Ivanova N."/>
            <person name="Huntemann M."/>
            <person name="Mavromatis K."/>
            <person name="Mikhailova N."/>
            <person name="Pati A."/>
            <person name="Chen A."/>
            <person name="Palaniappan K."/>
            <person name="Land M."/>
            <person name="Hauser L."/>
            <person name="Brambilla E.M."/>
            <person name="Rohde M."/>
            <person name="Verbarg S."/>
            <person name="Goker M."/>
            <person name="Bristow J."/>
            <person name="Eisen J.A."/>
            <person name="Markowitz V."/>
            <person name="Hugenholtz P."/>
            <person name="Kyrpides N.C."/>
            <person name="Klenk H.P."/>
            <person name="Woyke T."/>
        </authorList>
    </citation>
    <scope>NUCLEOTIDE SEQUENCE [LARGE SCALE GENOMIC DNA]</scope>
    <source>
        <strain evidence="3">ATCC 27775 / DSM 1100 / LMG 10767 / O</strain>
    </source>
</reference>
<dbReference type="Pfam" id="PF00293">
    <property type="entry name" value="NUDIX"/>
    <property type="match status" value="1"/>
</dbReference>
<dbReference type="InterPro" id="IPR036390">
    <property type="entry name" value="WH_DNA-bd_sf"/>
</dbReference>
<dbReference type="eggNOG" id="COG1051">
    <property type="taxonomic scope" value="Bacteria"/>
</dbReference>
<accession>F4KTG2</accession>
<evidence type="ECO:0000313" key="2">
    <source>
        <dbReference type="EMBL" id="AEE52376.1"/>
    </source>
</evidence>
<dbReference type="InterPro" id="IPR015797">
    <property type="entry name" value="NUDIX_hydrolase-like_dom_sf"/>
</dbReference>
<name>F4KTG2_HALH1</name>
<dbReference type="Proteomes" id="UP000008461">
    <property type="component" value="Chromosome"/>
</dbReference>
<dbReference type="GO" id="GO:0016787">
    <property type="term" value="F:hydrolase activity"/>
    <property type="evidence" value="ECO:0007669"/>
    <property type="project" value="UniProtKB-KW"/>
</dbReference>
<dbReference type="SUPFAM" id="SSF46785">
    <property type="entry name" value="Winged helix' DNA-binding domain"/>
    <property type="match status" value="1"/>
</dbReference>
<dbReference type="CDD" id="cd18873">
    <property type="entry name" value="NUDIX_NadM_like"/>
    <property type="match status" value="1"/>
</dbReference>
<organism evidence="2 3">
    <name type="scientific">Haliscomenobacter hydrossis (strain ATCC 27775 / DSM 1100 / LMG 10767 / O)</name>
    <dbReference type="NCBI Taxonomy" id="760192"/>
    <lineage>
        <taxon>Bacteria</taxon>
        <taxon>Pseudomonadati</taxon>
        <taxon>Bacteroidota</taxon>
        <taxon>Saprospiria</taxon>
        <taxon>Saprospirales</taxon>
        <taxon>Haliscomenobacteraceae</taxon>
        <taxon>Haliscomenobacter</taxon>
    </lineage>
</organism>
<feature type="domain" description="Nudix hydrolase" evidence="1">
    <location>
        <begin position="12"/>
        <end position="143"/>
    </location>
</feature>
<dbReference type="STRING" id="760192.Halhy_4536"/>
<dbReference type="InterPro" id="IPR036388">
    <property type="entry name" value="WH-like_DNA-bd_sf"/>
</dbReference>